<gene>
    <name evidence="2" type="ORF">UFOVP399_32</name>
</gene>
<keyword evidence="1" id="KW-0472">Membrane</keyword>
<keyword evidence="1" id="KW-1133">Transmembrane helix</keyword>
<accession>A0A6J5M3Y3</accession>
<dbReference type="EMBL" id="LR796383">
    <property type="protein sequence ID" value="CAB4140942.1"/>
    <property type="molecule type" value="Genomic_DNA"/>
</dbReference>
<organism evidence="2">
    <name type="scientific">uncultured Caudovirales phage</name>
    <dbReference type="NCBI Taxonomy" id="2100421"/>
    <lineage>
        <taxon>Viruses</taxon>
        <taxon>Duplodnaviria</taxon>
        <taxon>Heunggongvirae</taxon>
        <taxon>Uroviricota</taxon>
        <taxon>Caudoviricetes</taxon>
        <taxon>Peduoviridae</taxon>
        <taxon>Maltschvirus</taxon>
        <taxon>Maltschvirus maltsch</taxon>
    </lineage>
</organism>
<protein>
    <submittedName>
        <fullName evidence="2">Uncharacterized protein</fullName>
    </submittedName>
</protein>
<sequence>MGYVEKRKAERLRDPHAWADQMEREAGTRSVLPFLLLIGLLFLAANVWLLWQSRDAHKERLDTIEGYLHQTPRQEL</sequence>
<name>A0A6J5M3Y3_9CAUD</name>
<feature type="transmembrane region" description="Helical" evidence="1">
    <location>
        <begin position="31"/>
        <end position="51"/>
    </location>
</feature>
<keyword evidence="1" id="KW-0812">Transmembrane</keyword>
<proteinExistence type="predicted"/>
<evidence type="ECO:0000313" key="2">
    <source>
        <dbReference type="EMBL" id="CAB4140942.1"/>
    </source>
</evidence>
<evidence type="ECO:0000256" key="1">
    <source>
        <dbReference type="SAM" id="Phobius"/>
    </source>
</evidence>
<reference evidence="2" key="1">
    <citation type="submission" date="2020-04" db="EMBL/GenBank/DDBJ databases">
        <authorList>
            <person name="Chiriac C."/>
            <person name="Salcher M."/>
            <person name="Ghai R."/>
            <person name="Kavagutti S V."/>
        </authorList>
    </citation>
    <scope>NUCLEOTIDE SEQUENCE</scope>
</reference>